<feature type="transmembrane region" description="Helical" evidence="8">
    <location>
        <begin position="12"/>
        <end position="33"/>
    </location>
</feature>
<reference evidence="10 11" key="1">
    <citation type="submission" date="2024-03" db="EMBL/GenBank/DDBJ databases">
        <title>YIM 134122 draft genome.</title>
        <authorList>
            <person name="Zuo S."/>
            <person name="Xiong L."/>
        </authorList>
    </citation>
    <scope>NUCLEOTIDE SEQUENCE [LARGE SCALE GENOMIC DNA]</scope>
    <source>
        <strain evidence="10 11">YIM 134122</strain>
    </source>
</reference>
<keyword evidence="11" id="KW-1185">Reference proteome</keyword>
<name>A0ABU9W1H9_9MICO</name>
<dbReference type="RefSeq" id="WP_342112339.1">
    <property type="nucleotide sequence ID" value="NZ_JBCAUN010000001.1"/>
</dbReference>
<dbReference type="PANTHER" id="PTHR38686">
    <property type="entry name" value="APOLIPOPROTEIN N-ACYLTRANSFERASE"/>
    <property type="match status" value="1"/>
</dbReference>
<keyword evidence="5 8" id="KW-1133">Transmembrane helix</keyword>
<comment type="subcellular location">
    <subcellularLocation>
        <location evidence="1 8">Cell membrane</location>
        <topology evidence="1 8">Multi-pass membrane protein</topology>
    </subcellularLocation>
</comment>
<feature type="transmembrane region" description="Helical" evidence="8">
    <location>
        <begin position="126"/>
        <end position="149"/>
    </location>
</feature>
<comment type="catalytic activity">
    <reaction evidence="8">
        <text>N-terminal S-1,2-diacyl-sn-glyceryl-L-cysteinyl-[lipoprotein] + a glycerophospholipid = N-acyl-S-1,2-diacyl-sn-glyceryl-L-cysteinyl-[lipoprotein] + a 2-acyl-sn-glycero-3-phospholipid + H(+)</text>
        <dbReference type="Rhea" id="RHEA:48228"/>
        <dbReference type="Rhea" id="RHEA-COMP:14681"/>
        <dbReference type="Rhea" id="RHEA-COMP:14684"/>
        <dbReference type="ChEBI" id="CHEBI:15378"/>
        <dbReference type="ChEBI" id="CHEBI:136912"/>
        <dbReference type="ChEBI" id="CHEBI:140656"/>
        <dbReference type="ChEBI" id="CHEBI:140657"/>
        <dbReference type="ChEBI" id="CHEBI:140660"/>
        <dbReference type="EC" id="2.3.1.269"/>
    </reaction>
</comment>
<feature type="transmembrane region" description="Helical" evidence="8">
    <location>
        <begin position="39"/>
        <end position="56"/>
    </location>
</feature>
<organism evidence="10 11">
    <name type="scientific">Leifsonia stereocauli</name>
    <dbReference type="NCBI Taxonomy" id="3134136"/>
    <lineage>
        <taxon>Bacteria</taxon>
        <taxon>Bacillati</taxon>
        <taxon>Actinomycetota</taxon>
        <taxon>Actinomycetes</taxon>
        <taxon>Micrococcales</taxon>
        <taxon>Microbacteriaceae</taxon>
        <taxon>Leifsonia</taxon>
    </lineage>
</organism>
<evidence type="ECO:0000256" key="6">
    <source>
        <dbReference type="ARBA" id="ARBA00023136"/>
    </source>
</evidence>
<keyword evidence="4 8" id="KW-0812">Transmembrane</keyword>
<dbReference type="InterPro" id="IPR003010">
    <property type="entry name" value="C-N_Hydrolase"/>
</dbReference>
<keyword evidence="6 8" id="KW-0472">Membrane</keyword>
<evidence type="ECO:0000313" key="10">
    <source>
        <dbReference type="EMBL" id="MEN1945849.1"/>
    </source>
</evidence>
<sequence length="522" mass="55256">MHLGVPTQRATPLVPFWGAVLLAAGSGYLLDAAFPDRGWWPLAPIAMLLLLVALRGRSFGTGLLVGLVSGSAFWLVQIIWLTRYLGPVPWLALGILQAIFFAIGCAMIAVVLGWGPAVWPTRLGRLGMLPIVVAGLWTAREGFTAVAPYGGFAWGRLALSQSESPFTDLAAWLGMAGLSFVIAWIAAFAFFLILETDAAALRRVGAIVAAVAVLMVLPAWPTIVSGTTTVAAVQGNADAGLFANRPAGEILMDHVAATLPVQGEDIDMVVWPENASDVDPTRSAQAGRMLDEVATALDAPLVAGTVTERDGLYYNTSFLWEPGQGIVDYYDKGHPVPFAEYMPDRAFWRPFAPDLIDLVGRDYQMGRTDGVFDIDGVIAGISICFDIADDQLISNLMGQGAQIILAQTNNADFGTAEQPTDESAQQLAIARLRAVETGRTVVNISTVGESAIVAPDGSTIDSLPAFTAGAMVQEVPLSDTTTPAMVIGRGLEWLVSGVGLAGLLLACIAAGQARRIRRSPAR</sequence>
<feature type="transmembrane region" description="Helical" evidence="8">
    <location>
        <begin position="169"/>
        <end position="193"/>
    </location>
</feature>
<protein>
    <recommendedName>
        <fullName evidence="8">Apolipoprotein N-acyltransferase</fullName>
        <shortName evidence="8">ALP N-acyltransferase</shortName>
        <ecNumber evidence="8">2.3.1.269</ecNumber>
    </recommendedName>
</protein>
<evidence type="ECO:0000256" key="7">
    <source>
        <dbReference type="ARBA" id="ARBA00023315"/>
    </source>
</evidence>
<dbReference type="InterPro" id="IPR036526">
    <property type="entry name" value="C-N_Hydrolase_sf"/>
</dbReference>
<feature type="transmembrane region" description="Helical" evidence="8">
    <location>
        <begin position="493"/>
        <end position="513"/>
    </location>
</feature>
<evidence type="ECO:0000256" key="8">
    <source>
        <dbReference type="HAMAP-Rule" id="MF_01148"/>
    </source>
</evidence>
<comment type="similarity">
    <text evidence="8">Belongs to the CN hydrolase family. Apolipoprotein N-acyltransferase subfamily.</text>
</comment>
<dbReference type="EC" id="2.3.1.269" evidence="8"/>
<dbReference type="Pfam" id="PF20154">
    <property type="entry name" value="LNT_N"/>
    <property type="match status" value="1"/>
</dbReference>
<gene>
    <name evidence="8 10" type="primary">lnt</name>
    <name evidence="10" type="ORF">WJX64_04765</name>
</gene>
<dbReference type="GO" id="GO:0016746">
    <property type="term" value="F:acyltransferase activity"/>
    <property type="evidence" value="ECO:0007669"/>
    <property type="project" value="UniProtKB-KW"/>
</dbReference>
<comment type="caution">
    <text evidence="10">The sequence shown here is derived from an EMBL/GenBank/DDBJ whole genome shotgun (WGS) entry which is preliminary data.</text>
</comment>
<feature type="transmembrane region" description="Helical" evidence="8">
    <location>
        <begin position="200"/>
        <end position="220"/>
    </location>
</feature>
<evidence type="ECO:0000259" key="9">
    <source>
        <dbReference type="PROSITE" id="PS50263"/>
    </source>
</evidence>
<comment type="pathway">
    <text evidence="8">Protein modification; lipoprotein biosynthesis (N-acyl transfer).</text>
</comment>
<evidence type="ECO:0000256" key="4">
    <source>
        <dbReference type="ARBA" id="ARBA00022692"/>
    </source>
</evidence>
<dbReference type="NCBIfam" id="TIGR00546">
    <property type="entry name" value="lnt"/>
    <property type="match status" value="1"/>
</dbReference>
<evidence type="ECO:0000256" key="2">
    <source>
        <dbReference type="ARBA" id="ARBA00022475"/>
    </source>
</evidence>
<accession>A0ABU9W1H9</accession>
<keyword evidence="2 8" id="KW-1003">Cell membrane</keyword>
<dbReference type="EMBL" id="JBCLVG010000001">
    <property type="protein sequence ID" value="MEN1945849.1"/>
    <property type="molecule type" value="Genomic_DNA"/>
</dbReference>
<keyword evidence="7 8" id="KW-0012">Acyltransferase</keyword>
<dbReference type="PROSITE" id="PS50263">
    <property type="entry name" value="CN_HYDROLASE"/>
    <property type="match status" value="1"/>
</dbReference>
<dbReference type="CDD" id="cd07571">
    <property type="entry name" value="ALP_N-acyl_transferase"/>
    <property type="match status" value="1"/>
</dbReference>
<evidence type="ECO:0000256" key="5">
    <source>
        <dbReference type="ARBA" id="ARBA00022989"/>
    </source>
</evidence>
<feature type="domain" description="CN hydrolase" evidence="9">
    <location>
        <begin position="233"/>
        <end position="477"/>
    </location>
</feature>
<evidence type="ECO:0000256" key="3">
    <source>
        <dbReference type="ARBA" id="ARBA00022679"/>
    </source>
</evidence>
<evidence type="ECO:0000313" key="11">
    <source>
        <dbReference type="Proteomes" id="UP001425155"/>
    </source>
</evidence>
<evidence type="ECO:0000256" key="1">
    <source>
        <dbReference type="ARBA" id="ARBA00004651"/>
    </source>
</evidence>
<dbReference type="Gene3D" id="3.60.110.10">
    <property type="entry name" value="Carbon-nitrogen hydrolase"/>
    <property type="match status" value="1"/>
</dbReference>
<dbReference type="Proteomes" id="UP001425155">
    <property type="component" value="Unassembled WGS sequence"/>
</dbReference>
<dbReference type="Pfam" id="PF00795">
    <property type="entry name" value="CN_hydrolase"/>
    <property type="match status" value="1"/>
</dbReference>
<dbReference type="HAMAP" id="MF_01148">
    <property type="entry name" value="Lnt"/>
    <property type="match status" value="1"/>
</dbReference>
<dbReference type="SUPFAM" id="SSF56317">
    <property type="entry name" value="Carbon-nitrogen hydrolase"/>
    <property type="match status" value="1"/>
</dbReference>
<feature type="transmembrane region" description="Helical" evidence="8">
    <location>
        <begin position="88"/>
        <end position="114"/>
    </location>
</feature>
<comment type="function">
    <text evidence="8">Catalyzes the phospholipid dependent N-acylation of the N-terminal cysteine of apolipoprotein, the last step in lipoprotein maturation.</text>
</comment>
<dbReference type="InterPro" id="IPR004563">
    <property type="entry name" value="Apolipo_AcylTrfase"/>
</dbReference>
<proteinExistence type="inferred from homology"/>
<dbReference type="InterPro" id="IPR045378">
    <property type="entry name" value="LNT_N"/>
</dbReference>
<feature type="transmembrane region" description="Helical" evidence="8">
    <location>
        <begin position="63"/>
        <end position="82"/>
    </location>
</feature>
<dbReference type="PANTHER" id="PTHR38686:SF1">
    <property type="entry name" value="APOLIPOPROTEIN N-ACYLTRANSFERASE"/>
    <property type="match status" value="1"/>
</dbReference>
<keyword evidence="3 8" id="KW-0808">Transferase</keyword>